<feature type="transmembrane region" description="Helical" evidence="1">
    <location>
        <begin position="137"/>
        <end position="162"/>
    </location>
</feature>
<feature type="transmembrane region" description="Helical" evidence="1">
    <location>
        <begin position="99"/>
        <end position="125"/>
    </location>
</feature>
<dbReference type="Proteomes" id="UP000886861">
    <property type="component" value="Unassembled WGS sequence"/>
</dbReference>
<reference evidence="2" key="2">
    <citation type="journal article" date="2021" name="PeerJ">
        <title>Extensive microbial diversity within the chicken gut microbiome revealed by metagenomics and culture.</title>
        <authorList>
            <person name="Gilroy R."/>
            <person name="Ravi A."/>
            <person name="Getino M."/>
            <person name="Pursley I."/>
            <person name="Horton D.L."/>
            <person name="Alikhan N.F."/>
            <person name="Baker D."/>
            <person name="Gharbi K."/>
            <person name="Hall N."/>
            <person name="Watson M."/>
            <person name="Adriaenssens E.M."/>
            <person name="Foster-Nyarko E."/>
            <person name="Jarju S."/>
            <person name="Secka A."/>
            <person name="Antonio M."/>
            <person name="Oren A."/>
            <person name="Chaudhuri R.R."/>
            <person name="La Ragione R."/>
            <person name="Hildebrand F."/>
            <person name="Pallen M.J."/>
        </authorList>
    </citation>
    <scope>NUCLEOTIDE SEQUENCE</scope>
    <source>
        <strain evidence="2">CHK186-9395</strain>
    </source>
</reference>
<evidence type="ECO:0000313" key="2">
    <source>
        <dbReference type="EMBL" id="HIV01801.1"/>
    </source>
</evidence>
<dbReference type="EMBL" id="DVOJ01000015">
    <property type="protein sequence ID" value="HIV01801.1"/>
    <property type="molecule type" value="Genomic_DNA"/>
</dbReference>
<organism evidence="2 3">
    <name type="scientific">Candidatus Caccopulliclostridium gallistercoris</name>
    <dbReference type="NCBI Taxonomy" id="2840719"/>
    <lineage>
        <taxon>Bacteria</taxon>
        <taxon>Bacillati</taxon>
        <taxon>Bacillota</taxon>
        <taxon>Clostridia</taxon>
        <taxon>Candidatus Caccopulliclostridium</taxon>
    </lineage>
</organism>
<comment type="caution">
    <text evidence="2">The sequence shown here is derived from an EMBL/GenBank/DDBJ whole genome shotgun (WGS) entry which is preliminary data.</text>
</comment>
<accession>A0A9D1NFX4</accession>
<sequence length="165" mass="17186">MKKSKMSTGELICSLIALVLGALLIIPMFVSAIEYVLLGEVVSSFTIFTLGDMLAAVASEEVASLATATEVISLIAIICGLVMAVLELLKLIGIKFPRLLRMIASVATVLLSIVAFIMLICLVAKANPDVENLDRVAHYALGAGSILILVFGVVGGAAGAIANRK</sequence>
<keyword evidence="1" id="KW-0472">Membrane</keyword>
<evidence type="ECO:0000256" key="1">
    <source>
        <dbReference type="SAM" id="Phobius"/>
    </source>
</evidence>
<gene>
    <name evidence="2" type="ORF">IAA62_04535</name>
</gene>
<keyword evidence="1" id="KW-1133">Transmembrane helix</keyword>
<name>A0A9D1NFX4_9FIRM</name>
<keyword evidence="1" id="KW-0812">Transmembrane</keyword>
<reference evidence="2" key="1">
    <citation type="submission" date="2020-10" db="EMBL/GenBank/DDBJ databases">
        <authorList>
            <person name="Gilroy R."/>
        </authorList>
    </citation>
    <scope>NUCLEOTIDE SEQUENCE</scope>
    <source>
        <strain evidence="2">CHK186-9395</strain>
    </source>
</reference>
<evidence type="ECO:0000313" key="3">
    <source>
        <dbReference type="Proteomes" id="UP000886861"/>
    </source>
</evidence>
<feature type="transmembrane region" description="Helical" evidence="1">
    <location>
        <begin position="71"/>
        <end position="92"/>
    </location>
</feature>
<protein>
    <submittedName>
        <fullName evidence="2">Uncharacterized protein</fullName>
    </submittedName>
</protein>
<dbReference type="AlphaFoldDB" id="A0A9D1NFX4"/>
<proteinExistence type="predicted"/>